<feature type="domain" description="SH3" evidence="3">
    <location>
        <begin position="71"/>
        <end position="96"/>
    </location>
</feature>
<dbReference type="EMBL" id="VSRR010000258">
    <property type="protein sequence ID" value="MPC13111.1"/>
    <property type="molecule type" value="Genomic_DNA"/>
</dbReference>
<proteinExistence type="predicted"/>
<evidence type="ECO:0000259" key="3">
    <source>
        <dbReference type="Pfam" id="PF00018"/>
    </source>
</evidence>
<evidence type="ECO:0000256" key="1">
    <source>
        <dbReference type="ARBA" id="ARBA00022443"/>
    </source>
</evidence>
<dbReference type="Proteomes" id="UP000324222">
    <property type="component" value="Unassembled WGS sequence"/>
</dbReference>
<protein>
    <submittedName>
        <fullName evidence="4">Src substrate cortactin</fullName>
    </submittedName>
</protein>
<dbReference type="InterPro" id="IPR036028">
    <property type="entry name" value="SH3-like_dom_sf"/>
</dbReference>
<feature type="region of interest" description="Disordered" evidence="2">
    <location>
        <begin position="38"/>
        <end position="61"/>
    </location>
</feature>
<organism evidence="4 5">
    <name type="scientific">Portunus trituberculatus</name>
    <name type="common">Swimming crab</name>
    <name type="synonym">Neptunus trituberculatus</name>
    <dbReference type="NCBI Taxonomy" id="210409"/>
    <lineage>
        <taxon>Eukaryota</taxon>
        <taxon>Metazoa</taxon>
        <taxon>Ecdysozoa</taxon>
        <taxon>Arthropoda</taxon>
        <taxon>Crustacea</taxon>
        <taxon>Multicrustacea</taxon>
        <taxon>Malacostraca</taxon>
        <taxon>Eumalacostraca</taxon>
        <taxon>Eucarida</taxon>
        <taxon>Decapoda</taxon>
        <taxon>Pleocyemata</taxon>
        <taxon>Brachyura</taxon>
        <taxon>Eubrachyura</taxon>
        <taxon>Portunoidea</taxon>
        <taxon>Portunidae</taxon>
        <taxon>Portuninae</taxon>
        <taxon>Portunus</taxon>
    </lineage>
</organism>
<dbReference type="Pfam" id="PF00018">
    <property type="entry name" value="SH3_1"/>
    <property type="match status" value="1"/>
</dbReference>
<keyword evidence="5" id="KW-1185">Reference proteome</keyword>
<keyword evidence="1" id="KW-0728">SH3 domain</keyword>
<dbReference type="AlphaFoldDB" id="A0A5B7CW25"/>
<comment type="caution">
    <text evidence="4">The sequence shown here is derived from an EMBL/GenBank/DDBJ whole genome shotgun (WGS) entry which is preliminary data.</text>
</comment>
<dbReference type="OrthoDB" id="5971719at2759"/>
<name>A0A5B7CW25_PORTR</name>
<dbReference type="Gene3D" id="2.30.30.40">
    <property type="entry name" value="SH3 Domains"/>
    <property type="match status" value="1"/>
</dbReference>
<reference evidence="4 5" key="1">
    <citation type="submission" date="2019-05" db="EMBL/GenBank/DDBJ databases">
        <title>Another draft genome of Portunus trituberculatus and its Hox gene families provides insights of decapod evolution.</title>
        <authorList>
            <person name="Jeong J.-H."/>
            <person name="Song I."/>
            <person name="Kim S."/>
            <person name="Choi T."/>
            <person name="Kim D."/>
            <person name="Ryu S."/>
            <person name="Kim W."/>
        </authorList>
    </citation>
    <scope>NUCLEOTIDE SEQUENCE [LARGE SCALE GENOMIC DNA]</scope>
    <source>
        <tissue evidence="4">Muscle</tissue>
    </source>
</reference>
<evidence type="ECO:0000256" key="2">
    <source>
        <dbReference type="SAM" id="MobiDB-lite"/>
    </source>
</evidence>
<dbReference type="SUPFAM" id="SSF50044">
    <property type="entry name" value="SH3-domain"/>
    <property type="match status" value="1"/>
</dbReference>
<sequence length="180" mass="18998">MLLMTDFNRIVSSFLPFLCLPTSLPPCVIGRQSPVVTRQEPAAAPASASPPPTTPATDAPQDESMGITAFALFDYQAADTDEISFDPDDILTNIEMAGGVAGAMASTDCFQPIMSSCTAPRSEISRSGGLKVTPDTDDTQPNGLDAPDHHSAGLAQLTADITEHQCQLPGRLSLLLQLLR</sequence>
<feature type="region of interest" description="Disordered" evidence="2">
    <location>
        <begin position="120"/>
        <end position="150"/>
    </location>
</feature>
<dbReference type="InterPro" id="IPR001452">
    <property type="entry name" value="SH3_domain"/>
</dbReference>
<evidence type="ECO:0000313" key="5">
    <source>
        <dbReference type="Proteomes" id="UP000324222"/>
    </source>
</evidence>
<evidence type="ECO:0000313" key="4">
    <source>
        <dbReference type="EMBL" id="MPC13111.1"/>
    </source>
</evidence>
<accession>A0A5B7CW25</accession>
<gene>
    <name evidence="4" type="primary">CTTN</name>
    <name evidence="4" type="ORF">E2C01_005828</name>
</gene>